<dbReference type="Pfam" id="PF10099">
    <property type="entry name" value="RskA_C"/>
    <property type="match status" value="1"/>
</dbReference>
<reference evidence="2" key="1">
    <citation type="submission" date="2023-04" db="EMBL/GenBank/DDBJ databases">
        <title>Sphingomonas sp. MAHUQ-71 isolated from rice field.</title>
        <authorList>
            <person name="Huq M.A."/>
        </authorList>
    </citation>
    <scope>NUCLEOTIDE SEQUENCE</scope>
    <source>
        <strain evidence="2">MAHUQ-71</strain>
    </source>
</reference>
<dbReference type="InterPro" id="IPR018764">
    <property type="entry name" value="RskA_C"/>
</dbReference>
<evidence type="ECO:0000259" key="1">
    <source>
        <dbReference type="Pfam" id="PF10099"/>
    </source>
</evidence>
<dbReference type="Proteomes" id="UP001160625">
    <property type="component" value="Unassembled WGS sequence"/>
</dbReference>
<dbReference type="PANTHER" id="PTHR37461">
    <property type="entry name" value="ANTI-SIGMA-K FACTOR RSKA"/>
    <property type="match status" value="1"/>
</dbReference>
<accession>A0ABT6N5Z4</accession>
<evidence type="ECO:0000313" key="2">
    <source>
        <dbReference type="EMBL" id="MDH7640516.1"/>
    </source>
</evidence>
<dbReference type="EMBL" id="JARYGZ010000003">
    <property type="protein sequence ID" value="MDH7640516.1"/>
    <property type="molecule type" value="Genomic_DNA"/>
</dbReference>
<feature type="domain" description="Anti-sigma K factor RskA C-terminal" evidence="1">
    <location>
        <begin position="95"/>
        <end position="224"/>
    </location>
</feature>
<gene>
    <name evidence="2" type="ORF">QGN17_17415</name>
</gene>
<keyword evidence="3" id="KW-1185">Reference proteome</keyword>
<evidence type="ECO:0000313" key="3">
    <source>
        <dbReference type="Proteomes" id="UP001160625"/>
    </source>
</evidence>
<name>A0ABT6N5Z4_9SPHN</name>
<comment type="caution">
    <text evidence="2">The sequence shown here is derived from an EMBL/GenBank/DDBJ whole genome shotgun (WGS) entry which is preliminary data.</text>
</comment>
<proteinExistence type="predicted"/>
<dbReference type="PANTHER" id="PTHR37461:SF1">
    <property type="entry name" value="ANTI-SIGMA-K FACTOR RSKA"/>
    <property type="match status" value="1"/>
</dbReference>
<organism evidence="2 3">
    <name type="scientific">Sphingomonas oryzagri</name>
    <dbReference type="NCBI Taxonomy" id="3042314"/>
    <lineage>
        <taxon>Bacteria</taxon>
        <taxon>Pseudomonadati</taxon>
        <taxon>Pseudomonadota</taxon>
        <taxon>Alphaproteobacteria</taxon>
        <taxon>Sphingomonadales</taxon>
        <taxon>Sphingomonadaceae</taxon>
        <taxon>Sphingomonas</taxon>
    </lineage>
</organism>
<protein>
    <submittedName>
        <fullName evidence="2">Anti-sigma factor</fullName>
    </submittedName>
</protein>
<dbReference type="RefSeq" id="WP_281045875.1">
    <property type="nucleotide sequence ID" value="NZ_JARYGZ010000003.1"/>
</dbReference>
<dbReference type="InterPro" id="IPR051474">
    <property type="entry name" value="Anti-sigma-K/W_factor"/>
</dbReference>
<sequence length="233" mass="23702">MSAELPDDDELLAAELAFGLLDPAERQVAEVRLTSDEGFASAHARWQGYAAAMIDHPGEAPSASVWTAIEARLPANDSSQAASASLRWWKAGTLVASAAAVVLAVVALQKPQTIVERVPVAQQAAAPMVAVLTGKTGFVTVSFDPASGRMTSAVTGLDIGAHSPELWVIPADGKPRSMGVMNAAAPSWAKVPTTAASVMAAGVTIAVSVEPVGGSPTGQPTGPVILTGKLTTT</sequence>